<dbReference type="PRINTS" id="PR00625">
    <property type="entry name" value="JDOMAIN"/>
</dbReference>
<dbReference type="SUPFAM" id="SSF46565">
    <property type="entry name" value="Chaperone J-domain"/>
    <property type="match status" value="1"/>
</dbReference>
<organism evidence="3 4">
    <name type="scientific">Oldenlandia corymbosa var. corymbosa</name>
    <dbReference type="NCBI Taxonomy" id="529605"/>
    <lineage>
        <taxon>Eukaryota</taxon>
        <taxon>Viridiplantae</taxon>
        <taxon>Streptophyta</taxon>
        <taxon>Embryophyta</taxon>
        <taxon>Tracheophyta</taxon>
        <taxon>Spermatophyta</taxon>
        <taxon>Magnoliopsida</taxon>
        <taxon>eudicotyledons</taxon>
        <taxon>Gunneridae</taxon>
        <taxon>Pentapetalae</taxon>
        <taxon>asterids</taxon>
        <taxon>lamiids</taxon>
        <taxon>Gentianales</taxon>
        <taxon>Rubiaceae</taxon>
        <taxon>Rubioideae</taxon>
        <taxon>Spermacoceae</taxon>
        <taxon>Hedyotis-Oldenlandia complex</taxon>
        <taxon>Oldenlandia</taxon>
    </lineage>
</organism>
<evidence type="ECO:0000313" key="4">
    <source>
        <dbReference type="Proteomes" id="UP001161247"/>
    </source>
</evidence>
<dbReference type="SMART" id="SM00271">
    <property type="entry name" value="DnaJ"/>
    <property type="match status" value="1"/>
</dbReference>
<dbReference type="InterPro" id="IPR036869">
    <property type="entry name" value="J_dom_sf"/>
</dbReference>
<gene>
    <name evidence="3" type="ORF">OLC1_LOCUS21218</name>
</gene>
<keyword evidence="4" id="KW-1185">Reference proteome</keyword>
<reference evidence="3" key="1">
    <citation type="submission" date="2023-03" db="EMBL/GenBank/DDBJ databases">
        <authorList>
            <person name="Julca I."/>
        </authorList>
    </citation>
    <scope>NUCLEOTIDE SEQUENCE</scope>
</reference>
<dbReference type="Pfam" id="PF00226">
    <property type="entry name" value="DnaJ"/>
    <property type="match status" value="1"/>
</dbReference>
<dbReference type="InterPro" id="IPR001623">
    <property type="entry name" value="DnaJ_domain"/>
</dbReference>
<evidence type="ECO:0000259" key="2">
    <source>
        <dbReference type="PROSITE" id="PS50076"/>
    </source>
</evidence>
<evidence type="ECO:0000313" key="3">
    <source>
        <dbReference type="EMBL" id="CAI9114475.1"/>
    </source>
</evidence>
<dbReference type="Gene3D" id="1.10.287.110">
    <property type="entry name" value="DnaJ domain"/>
    <property type="match status" value="1"/>
</dbReference>
<dbReference type="Proteomes" id="UP001161247">
    <property type="component" value="Chromosome 7"/>
</dbReference>
<evidence type="ECO:0000256" key="1">
    <source>
        <dbReference type="SAM" id="MobiDB-lite"/>
    </source>
</evidence>
<proteinExistence type="predicted"/>
<feature type="region of interest" description="Disordered" evidence="1">
    <location>
        <begin position="139"/>
        <end position="184"/>
    </location>
</feature>
<name>A0AAV1E655_OLDCO</name>
<dbReference type="PROSITE" id="PS50076">
    <property type="entry name" value="DNAJ_2"/>
    <property type="match status" value="1"/>
</dbReference>
<feature type="compositionally biased region" description="Low complexity" evidence="1">
    <location>
        <begin position="139"/>
        <end position="163"/>
    </location>
</feature>
<dbReference type="EMBL" id="OX459124">
    <property type="protein sequence ID" value="CAI9114475.1"/>
    <property type="molecule type" value="Genomic_DNA"/>
</dbReference>
<dbReference type="CDD" id="cd06257">
    <property type="entry name" value="DnaJ"/>
    <property type="match status" value="1"/>
</dbReference>
<feature type="region of interest" description="Disordered" evidence="1">
    <location>
        <begin position="201"/>
        <end position="223"/>
    </location>
</feature>
<feature type="domain" description="J" evidence="2">
    <location>
        <begin position="11"/>
        <end position="75"/>
    </location>
</feature>
<dbReference type="PANTHER" id="PTHR44743">
    <property type="entry name" value="PUTATIVE, EXPRESSED-RELATED"/>
    <property type="match status" value="1"/>
</dbReference>
<sequence length="223" mass="24380">MAGEGGGGGADFYAVLGLKKECSASEIKSAYKKLALKWHPDRCKAEDAKKKFQAVQQAYSVLSDESKRFLYDVGIYDCDDDDQDANGMADFVNEMVDMMSQIPSNENEEDSFEKLQEMFEEVFQGDLGFSSFSSSCSSRSETPSSTTCSTSSHTSGSIDSGNSTSQNSNNFKRHAPGTSSYSFNPHAATQFEGFCLGREGASGRCREEKRSRSKNLGGRGRKQ</sequence>
<accession>A0AAV1E655</accession>
<dbReference type="AlphaFoldDB" id="A0AAV1E655"/>
<protein>
    <submittedName>
        <fullName evidence="3">OLC1v1015205C1</fullName>
    </submittedName>
</protein>
<dbReference type="PANTHER" id="PTHR44743:SF5">
    <property type="entry name" value="CHAPERONE DNAJ-DOMAIN SUPERFAMILY PROTEIN"/>
    <property type="match status" value="1"/>
</dbReference>